<dbReference type="EMBL" id="CAJNOK010014882">
    <property type="protein sequence ID" value="CAF1214009.1"/>
    <property type="molecule type" value="Genomic_DNA"/>
</dbReference>
<dbReference type="PROSITE" id="PS50262">
    <property type="entry name" value="G_PROTEIN_RECEP_F1_2"/>
    <property type="match status" value="1"/>
</dbReference>
<dbReference type="Gene3D" id="1.20.1070.10">
    <property type="entry name" value="Rhodopsin 7-helix transmembrane proteins"/>
    <property type="match status" value="1"/>
</dbReference>
<keyword evidence="7" id="KW-0807">Transducer</keyword>
<feature type="domain" description="G-protein coupled receptors family 1 profile" evidence="9">
    <location>
        <begin position="1"/>
        <end position="322"/>
    </location>
</feature>
<organism evidence="10 14">
    <name type="scientific">Didymodactylos carnosus</name>
    <dbReference type="NCBI Taxonomy" id="1234261"/>
    <lineage>
        <taxon>Eukaryota</taxon>
        <taxon>Metazoa</taxon>
        <taxon>Spiralia</taxon>
        <taxon>Gnathifera</taxon>
        <taxon>Rotifera</taxon>
        <taxon>Eurotatoria</taxon>
        <taxon>Bdelloidea</taxon>
        <taxon>Philodinida</taxon>
        <taxon>Philodinidae</taxon>
        <taxon>Didymodactylos</taxon>
    </lineage>
</organism>
<feature type="transmembrane region" description="Helical" evidence="8">
    <location>
        <begin position="265"/>
        <end position="283"/>
    </location>
</feature>
<evidence type="ECO:0000256" key="3">
    <source>
        <dbReference type="ARBA" id="ARBA00022989"/>
    </source>
</evidence>
<proteinExistence type="predicted"/>
<evidence type="ECO:0000256" key="6">
    <source>
        <dbReference type="ARBA" id="ARBA00023170"/>
    </source>
</evidence>
<dbReference type="EMBL" id="CAJOBC010005185">
    <property type="protein sequence ID" value="CAF3854832.1"/>
    <property type="molecule type" value="Genomic_DNA"/>
</dbReference>
<feature type="transmembrane region" description="Helical" evidence="8">
    <location>
        <begin position="76"/>
        <end position="95"/>
    </location>
</feature>
<evidence type="ECO:0000256" key="4">
    <source>
        <dbReference type="ARBA" id="ARBA00023040"/>
    </source>
</evidence>
<keyword evidence="5 8" id="KW-0472">Membrane</keyword>
<dbReference type="InterPro" id="IPR000276">
    <property type="entry name" value="GPCR_Rhodpsn"/>
</dbReference>
<feature type="transmembrane region" description="Helical" evidence="8">
    <location>
        <begin position="37"/>
        <end position="56"/>
    </location>
</feature>
<name>A0A814N741_9BILA</name>
<keyword evidence="3 8" id="KW-1133">Transmembrane helix</keyword>
<sequence>MFASSTSTIIITVPPVILQCFLCGRLCYPFLCKLEGFSSYLNGCACMYMLLLLSFIRYTSVMHTTFVKKLLERYNYLAVSLCWAFGLVWAVPPLFGWNRYVPEGLGFHCGLDWTDPSIRSILYFCLSFVFVYFLPLAALLYVNIRVYCTIRYLMHYGGSNESAYKNHWLFSRISSSSPSTPSSKFESLQLKTSLGSNLASGCSTGTIRFLQSGQNEAIHMKRIKSILARECSYINDGRDIRRQLADELSVSNSASLKRLKVHRRFAVATAILVSEYLLSWTPYATIAMLEIFRMILPSQNPVIMTICSLIAKLSVIINPCIYIQTITMLKLMPTFLNKCKCPSCQTKRSQKTKTGEIVRRFDF</sequence>
<keyword evidence="2 8" id="KW-0812">Transmembrane</keyword>
<evidence type="ECO:0000313" key="11">
    <source>
        <dbReference type="EMBL" id="CAF1214009.1"/>
    </source>
</evidence>
<accession>A0A814N741</accession>
<reference evidence="10" key="1">
    <citation type="submission" date="2021-02" db="EMBL/GenBank/DDBJ databases">
        <authorList>
            <person name="Nowell W R."/>
        </authorList>
    </citation>
    <scope>NUCLEOTIDE SEQUENCE</scope>
</reference>
<dbReference type="EMBL" id="CAJOBA010036416">
    <property type="protein sequence ID" value="CAF4022720.1"/>
    <property type="molecule type" value="Genomic_DNA"/>
</dbReference>
<keyword evidence="6" id="KW-0675">Receptor</keyword>
<keyword evidence="14" id="KW-1185">Reference proteome</keyword>
<dbReference type="Proteomes" id="UP000682733">
    <property type="component" value="Unassembled WGS sequence"/>
</dbReference>
<dbReference type="OrthoDB" id="2101615at2759"/>
<feature type="transmembrane region" description="Helical" evidence="8">
    <location>
        <begin position="121"/>
        <end position="144"/>
    </location>
</feature>
<evidence type="ECO:0000259" key="9">
    <source>
        <dbReference type="PROSITE" id="PS50262"/>
    </source>
</evidence>
<evidence type="ECO:0000256" key="5">
    <source>
        <dbReference type="ARBA" id="ARBA00023136"/>
    </source>
</evidence>
<dbReference type="Proteomes" id="UP000681722">
    <property type="component" value="Unassembled WGS sequence"/>
</dbReference>
<feature type="transmembrane region" description="Helical" evidence="8">
    <location>
        <begin position="9"/>
        <end position="31"/>
    </location>
</feature>
<dbReference type="InterPro" id="IPR050125">
    <property type="entry name" value="GPCR_opsins"/>
</dbReference>
<evidence type="ECO:0000256" key="1">
    <source>
        <dbReference type="ARBA" id="ARBA00004141"/>
    </source>
</evidence>
<evidence type="ECO:0000256" key="7">
    <source>
        <dbReference type="ARBA" id="ARBA00023224"/>
    </source>
</evidence>
<dbReference type="Pfam" id="PF00001">
    <property type="entry name" value="7tm_1"/>
    <property type="match status" value="1"/>
</dbReference>
<evidence type="ECO:0000256" key="2">
    <source>
        <dbReference type="ARBA" id="ARBA00022692"/>
    </source>
</evidence>
<dbReference type="EMBL" id="CAJNOQ010005185">
    <property type="protein sequence ID" value="CAF1089310.1"/>
    <property type="molecule type" value="Genomic_DNA"/>
</dbReference>
<comment type="caution">
    <text evidence="10">The sequence shown here is derived from an EMBL/GenBank/DDBJ whole genome shotgun (WGS) entry which is preliminary data.</text>
</comment>
<dbReference type="Proteomes" id="UP000663829">
    <property type="component" value="Unassembled WGS sequence"/>
</dbReference>
<dbReference type="Proteomes" id="UP000677228">
    <property type="component" value="Unassembled WGS sequence"/>
</dbReference>
<evidence type="ECO:0000313" key="12">
    <source>
        <dbReference type="EMBL" id="CAF3854832.1"/>
    </source>
</evidence>
<evidence type="ECO:0000313" key="14">
    <source>
        <dbReference type="Proteomes" id="UP000663829"/>
    </source>
</evidence>
<dbReference type="PRINTS" id="PR00237">
    <property type="entry name" value="GPCRRHODOPSN"/>
</dbReference>
<evidence type="ECO:0000256" key="8">
    <source>
        <dbReference type="SAM" id="Phobius"/>
    </source>
</evidence>
<comment type="subcellular location">
    <subcellularLocation>
        <location evidence="1">Membrane</location>
        <topology evidence="1">Multi-pass membrane protein</topology>
    </subcellularLocation>
</comment>
<dbReference type="GO" id="GO:0016020">
    <property type="term" value="C:membrane"/>
    <property type="evidence" value="ECO:0007669"/>
    <property type="project" value="UniProtKB-SubCell"/>
</dbReference>
<dbReference type="InterPro" id="IPR017452">
    <property type="entry name" value="GPCR_Rhodpsn_7TM"/>
</dbReference>
<feature type="transmembrane region" description="Helical" evidence="8">
    <location>
        <begin position="303"/>
        <end position="323"/>
    </location>
</feature>
<keyword evidence="4" id="KW-0297">G-protein coupled receptor</keyword>
<dbReference type="SUPFAM" id="SSF81321">
    <property type="entry name" value="Family A G protein-coupled receptor-like"/>
    <property type="match status" value="1"/>
</dbReference>
<gene>
    <name evidence="10" type="ORF">GPM918_LOCUS18175</name>
    <name evidence="11" type="ORF">OVA965_LOCUS24594</name>
    <name evidence="12" type="ORF">SRO942_LOCUS18172</name>
    <name evidence="13" type="ORF">TMI583_LOCUS25314</name>
</gene>
<evidence type="ECO:0000313" key="13">
    <source>
        <dbReference type="EMBL" id="CAF4022720.1"/>
    </source>
</evidence>
<protein>
    <recommendedName>
        <fullName evidence="9">G-protein coupled receptors family 1 profile domain-containing protein</fullName>
    </recommendedName>
</protein>
<dbReference type="AlphaFoldDB" id="A0A814N741"/>
<dbReference type="PANTHER" id="PTHR24240">
    <property type="entry name" value="OPSIN"/>
    <property type="match status" value="1"/>
</dbReference>
<dbReference type="GO" id="GO:0004930">
    <property type="term" value="F:G protein-coupled receptor activity"/>
    <property type="evidence" value="ECO:0007669"/>
    <property type="project" value="UniProtKB-KW"/>
</dbReference>
<evidence type="ECO:0000313" key="10">
    <source>
        <dbReference type="EMBL" id="CAF1089310.1"/>
    </source>
</evidence>